<dbReference type="InterPro" id="IPR012341">
    <property type="entry name" value="6hp_glycosidase-like_sf"/>
</dbReference>
<dbReference type="InterPro" id="IPR046966">
    <property type="entry name" value="Glucoamylase_active_site"/>
</dbReference>
<reference evidence="11" key="1">
    <citation type="submission" date="2020-06" db="EMBL/GenBank/DDBJ databases">
        <authorList>
            <person name="Onetto C."/>
        </authorList>
    </citation>
    <scope>NUCLEOTIDE SEQUENCE</scope>
</reference>
<protein>
    <recommendedName>
        <fullName evidence="3">glucan 1,4-alpha-glucosidase</fullName>
        <ecNumber evidence="3">3.2.1.3</ecNumber>
    </recommendedName>
    <alternativeName>
        <fullName evidence="9">1,4-alpha-D-glucan glucohydrolase</fullName>
    </alternativeName>
    <alternativeName>
        <fullName evidence="8">Glucan 1,4-alpha-glucosidase</fullName>
    </alternativeName>
</protein>
<comment type="similarity">
    <text evidence="2">Belongs to the glycosyl hydrolase 15 family.</text>
</comment>
<evidence type="ECO:0000313" key="12">
    <source>
        <dbReference type="Proteomes" id="UP000716446"/>
    </source>
</evidence>
<dbReference type="AlphaFoldDB" id="A0A9N8JWH1"/>
<dbReference type="InterPro" id="IPR038175">
    <property type="entry name" value="CBM21_dom_sf"/>
</dbReference>
<dbReference type="GO" id="GO:0000324">
    <property type="term" value="C:fungal-type vacuole"/>
    <property type="evidence" value="ECO:0007669"/>
    <property type="project" value="TreeGrafter"/>
</dbReference>
<evidence type="ECO:0000256" key="7">
    <source>
        <dbReference type="ARBA" id="ARBA00023326"/>
    </source>
</evidence>
<dbReference type="GO" id="GO:0000272">
    <property type="term" value="P:polysaccharide catabolic process"/>
    <property type="evidence" value="ECO:0007669"/>
    <property type="project" value="UniProtKB-KW"/>
</dbReference>
<comment type="caution">
    <text evidence="11">The sequence shown here is derived from an EMBL/GenBank/DDBJ whole genome shotgun (WGS) entry which is preliminary data.</text>
</comment>
<comment type="catalytic activity">
    <reaction evidence="1">
        <text>Hydrolysis of terminal (1-&gt;4)-linked alpha-D-glucose residues successively from non-reducing ends of the chains with release of beta-D-glucose.</text>
        <dbReference type="EC" id="3.2.1.3"/>
    </reaction>
</comment>
<dbReference type="PRINTS" id="PR00736">
    <property type="entry name" value="GLHYDRLASE15"/>
</dbReference>
<keyword evidence="12" id="KW-1185">Reference proteome</keyword>
<name>A0A9N8JWH1_9PEZI</name>
<dbReference type="InterPro" id="IPR000165">
    <property type="entry name" value="Glucoamylase"/>
</dbReference>
<feature type="domain" description="GH15-like" evidence="10">
    <location>
        <begin position="204"/>
        <end position="654"/>
    </location>
</feature>
<dbReference type="Gene3D" id="1.50.10.10">
    <property type="match status" value="1"/>
</dbReference>
<evidence type="ECO:0000256" key="1">
    <source>
        <dbReference type="ARBA" id="ARBA00001863"/>
    </source>
</evidence>
<keyword evidence="6" id="KW-0326">Glycosidase</keyword>
<dbReference type="EMBL" id="CAIJEN010000014">
    <property type="protein sequence ID" value="CAD0093618.1"/>
    <property type="molecule type" value="Genomic_DNA"/>
</dbReference>
<dbReference type="EC" id="3.2.1.3" evidence="3"/>
<dbReference type="PANTHER" id="PTHR31616">
    <property type="entry name" value="TREHALASE"/>
    <property type="match status" value="1"/>
</dbReference>
<evidence type="ECO:0000256" key="8">
    <source>
        <dbReference type="ARBA" id="ARBA00033442"/>
    </source>
</evidence>
<dbReference type="GO" id="GO:0004339">
    <property type="term" value="F:glucan 1,4-alpha-glucosidase activity"/>
    <property type="evidence" value="ECO:0007669"/>
    <property type="project" value="UniProtKB-EC"/>
</dbReference>
<evidence type="ECO:0000259" key="10">
    <source>
        <dbReference type="Pfam" id="PF00723"/>
    </source>
</evidence>
<evidence type="ECO:0000256" key="9">
    <source>
        <dbReference type="ARBA" id="ARBA00033473"/>
    </source>
</evidence>
<evidence type="ECO:0000256" key="3">
    <source>
        <dbReference type="ARBA" id="ARBA00012593"/>
    </source>
</evidence>
<keyword evidence="4" id="KW-0378">Hydrolase</keyword>
<dbReference type="InterPro" id="IPR011613">
    <property type="entry name" value="GH15-like"/>
</dbReference>
<evidence type="ECO:0000256" key="5">
    <source>
        <dbReference type="ARBA" id="ARBA00023277"/>
    </source>
</evidence>
<keyword evidence="5" id="KW-0119">Carbohydrate metabolism</keyword>
<evidence type="ECO:0000256" key="2">
    <source>
        <dbReference type="ARBA" id="ARBA00006188"/>
    </source>
</evidence>
<evidence type="ECO:0000313" key="11">
    <source>
        <dbReference type="EMBL" id="CAD0093618.1"/>
    </source>
</evidence>
<dbReference type="Pfam" id="PF00723">
    <property type="entry name" value="Glyco_hydro_15"/>
    <property type="match status" value="1"/>
</dbReference>
<sequence length="676" mass="73446">MLGSPALQFVLNSSCDMLLRNVATPLGGLLAFCPSLSSAQNTPCQTTTVQASVPTNTNVALGSYSYCGGNLDVTVYIANVNYNKVVTLYYTDSQGESTPLTSVALGYNSSIPNTNYEFWSANTPVYLDGITELLNLTYQAKDIGQTYVQQLQLAVKASGDAPPAPAAIPSPYATPSGFSDDITAWLAPKNGSQADLSKTRMFLNINPDIDGAAKGTVVAARSGPSYDQKLPDYEYDWVRDSSLTMEVVRSLYAASTVDKFTRKYKDAMFHYAEGRAVEQNDPSLTFAGLGEPKFYLNNTAFTGPWGRPQNDGPATAAITLMEFANDYMKKGGSLSSVRDRIWDSNANPQEAPVLKDLLFVARNWSSPSFDLWEEEESAHFYTRLVQRRALVMGAKFANMLGDTATSNTLSSAATQLTATLDQFWSPNRKLILYEYGPVLAGKNSFIDIAVILGVIHGYAGDGVYSYTNDRVLASALKISTSFLSVYPIAKTIKDSQSLSLGIPIGRYPEDVYNGVGTSPNRGSVNRGQNISKVYAYRQTANPWYLTTATMAQYLYSAASEYQKAGSLTVNNVTAPFFAYYAPKAGLKSKTYSSNTKEFAAVIASLKGWGDAYIRRIKYHTPAGGNLAEEFNRNDGHAQGAYDLTWSYASLLTAAFARAELSGDGSYVQKIAALAYE</sequence>
<dbReference type="PROSITE" id="PS00820">
    <property type="entry name" value="GLUCOAMYLASE"/>
    <property type="match status" value="1"/>
</dbReference>
<keyword evidence="7" id="KW-0624">Polysaccharide degradation</keyword>
<accession>A0A9N8JWH1</accession>
<dbReference type="Proteomes" id="UP000716446">
    <property type="component" value="Unassembled WGS sequence"/>
</dbReference>
<dbReference type="InterPro" id="IPR008928">
    <property type="entry name" value="6-hairpin_glycosidase_sf"/>
</dbReference>
<dbReference type="PANTHER" id="PTHR31616:SF9">
    <property type="entry name" value="GLUCOAMYLASE, INTRACELLULAR SPORULATION-SPECIFIC"/>
    <property type="match status" value="1"/>
</dbReference>
<evidence type="ECO:0000256" key="6">
    <source>
        <dbReference type="ARBA" id="ARBA00023295"/>
    </source>
</evidence>
<evidence type="ECO:0000256" key="4">
    <source>
        <dbReference type="ARBA" id="ARBA00022801"/>
    </source>
</evidence>
<dbReference type="Gene3D" id="2.60.40.2440">
    <property type="entry name" value="Carbohydrate binding type-21 domain"/>
    <property type="match status" value="1"/>
</dbReference>
<proteinExistence type="inferred from homology"/>
<dbReference type="SUPFAM" id="SSF48208">
    <property type="entry name" value="Six-hairpin glycosidases"/>
    <property type="match status" value="1"/>
</dbReference>
<organism evidence="11 12">
    <name type="scientific">Aureobasidium vineae</name>
    <dbReference type="NCBI Taxonomy" id="2773715"/>
    <lineage>
        <taxon>Eukaryota</taxon>
        <taxon>Fungi</taxon>
        <taxon>Dikarya</taxon>
        <taxon>Ascomycota</taxon>
        <taxon>Pezizomycotina</taxon>
        <taxon>Dothideomycetes</taxon>
        <taxon>Dothideomycetidae</taxon>
        <taxon>Dothideales</taxon>
        <taxon>Saccotheciaceae</taxon>
        <taxon>Aureobasidium</taxon>
    </lineage>
</organism>
<gene>
    <name evidence="11" type="ORF">AWRI4619_LOCUS7891</name>
</gene>